<protein>
    <submittedName>
        <fullName evidence="1">Uncharacterized protein</fullName>
    </submittedName>
</protein>
<dbReference type="AlphaFoldDB" id="A2HU43"/>
<reference evidence="1" key="2">
    <citation type="journal article" date="2007" name="Science">
        <title>Draft genome sequence of the sexually transmitted pathogen Trichomonas vaginalis.</title>
        <authorList>
            <person name="Carlton J.M."/>
            <person name="Hirt R.P."/>
            <person name="Silva J.C."/>
            <person name="Delcher A.L."/>
            <person name="Schatz M."/>
            <person name="Zhao Q."/>
            <person name="Wortman J.R."/>
            <person name="Bidwell S.L."/>
            <person name="Alsmark U.C.M."/>
            <person name="Besteiro S."/>
            <person name="Sicheritz-Ponten T."/>
            <person name="Noel C.J."/>
            <person name="Dacks J.B."/>
            <person name="Foster P.G."/>
            <person name="Simillion C."/>
            <person name="Van de Peer Y."/>
            <person name="Miranda-Saavedra D."/>
            <person name="Barton G.J."/>
            <person name="Westrop G.D."/>
            <person name="Mueller S."/>
            <person name="Dessi D."/>
            <person name="Fiori P.L."/>
            <person name="Ren Q."/>
            <person name="Paulsen I."/>
            <person name="Zhang H."/>
            <person name="Bastida-Corcuera F.D."/>
            <person name="Simoes-Barbosa A."/>
            <person name="Brown M.T."/>
            <person name="Hayes R.D."/>
            <person name="Mukherjee M."/>
            <person name="Okumura C.Y."/>
            <person name="Schneider R."/>
            <person name="Smith A.J."/>
            <person name="Vanacova S."/>
            <person name="Villalvazo M."/>
            <person name="Haas B.J."/>
            <person name="Pertea M."/>
            <person name="Feldblyum T.V."/>
            <person name="Utterback T.R."/>
            <person name="Shu C.L."/>
            <person name="Osoegawa K."/>
            <person name="de Jong P.J."/>
            <person name="Hrdy I."/>
            <person name="Horvathova L."/>
            <person name="Zubacova Z."/>
            <person name="Dolezal P."/>
            <person name="Malik S.B."/>
            <person name="Logsdon J.M. Jr."/>
            <person name="Henze K."/>
            <person name="Gupta A."/>
            <person name="Wang C.C."/>
            <person name="Dunne R.L."/>
            <person name="Upcroft J.A."/>
            <person name="Upcroft P."/>
            <person name="White O."/>
            <person name="Salzberg S.L."/>
            <person name="Tang P."/>
            <person name="Chiu C.-H."/>
            <person name="Lee Y.-S."/>
            <person name="Embley T.M."/>
            <person name="Coombs G.H."/>
            <person name="Mottram J.C."/>
            <person name="Tachezy J."/>
            <person name="Fraser-Liggett C.M."/>
            <person name="Johnson P.J."/>
        </authorList>
    </citation>
    <scope>NUCLEOTIDE SEQUENCE [LARGE SCALE GENOMIC DNA]</scope>
    <source>
        <strain evidence="1">G3</strain>
    </source>
</reference>
<dbReference type="Proteomes" id="UP000001542">
    <property type="component" value="Unassembled WGS sequence"/>
</dbReference>
<evidence type="ECO:0000313" key="1">
    <source>
        <dbReference type="EMBL" id="EAX67074.1"/>
    </source>
</evidence>
<dbReference type="InParanoid" id="A2HU43"/>
<gene>
    <name evidence="1" type="ORF">TVAG_503170</name>
</gene>
<sequence length="70" mass="7908">MKFLSLVKISLSSTTSLTQNSRNYHYLSLLNTSTTGNIIPNEVPQSRQNFSLIYNKLNSKLKKLSLSLFA</sequence>
<reference evidence="1" key="1">
    <citation type="submission" date="2006-10" db="EMBL/GenBank/DDBJ databases">
        <authorList>
            <person name="Amadeo P."/>
            <person name="Zhao Q."/>
            <person name="Wortman J."/>
            <person name="Fraser-Liggett C."/>
            <person name="Carlton J."/>
        </authorList>
    </citation>
    <scope>NUCLEOTIDE SEQUENCE</scope>
    <source>
        <strain evidence="1">G3</strain>
    </source>
</reference>
<keyword evidence="2" id="KW-1185">Reference proteome</keyword>
<dbReference type="EMBL" id="DS144456">
    <property type="protein sequence ID" value="EAX67074.1"/>
    <property type="molecule type" value="Genomic_DNA"/>
</dbReference>
<organism evidence="1 2">
    <name type="scientific">Trichomonas vaginalis (strain ATCC PRA-98 / G3)</name>
    <dbReference type="NCBI Taxonomy" id="412133"/>
    <lineage>
        <taxon>Eukaryota</taxon>
        <taxon>Metamonada</taxon>
        <taxon>Parabasalia</taxon>
        <taxon>Trichomonadida</taxon>
        <taxon>Trichomonadidae</taxon>
        <taxon>Trichomonas</taxon>
    </lineage>
</organism>
<dbReference type="SMR" id="A2HU43"/>
<name>A2HU43_TRIV3</name>
<accession>A2HU43</accession>
<evidence type="ECO:0000313" key="2">
    <source>
        <dbReference type="Proteomes" id="UP000001542"/>
    </source>
</evidence>
<proteinExistence type="predicted"/>